<reference evidence="3 4" key="1">
    <citation type="submission" date="2013-02" db="EMBL/GenBank/DDBJ databases">
        <title>Genome sequence of Candida maltosa Xu316, a potential industrial strain for xylitol and ethanol production.</title>
        <authorList>
            <person name="Yu J."/>
            <person name="Wang Q."/>
            <person name="Geng X."/>
            <person name="Bao W."/>
            <person name="He P."/>
            <person name="Cai J."/>
        </authorList>
    </citation>
    <scope>NUCLEOTIDE SEQUENCE [LARGE SCALE GENOMIC DNA]</scope>
    <source>
        <strain evidence="4">Xu316</strain>
    </source>
</reference>
<dbReference type="SUPFAM" id="SSF53474">
    <property type="entry name" value="alpha/beta-Hydrolases"/>
    <property type="match status" value="1"/>
</dbReference>
<dbReference type="eggNOG" id="KOG2308">
    <property type="taxonomic scope" value="Eukaryota"/>
</dbReference>
<dbReference type="Pfam" id="PF02862">
    <property type="entry name" value="DDHD"/>
    <property type="match status" value="2"/>
</dbReference>
<evidence type="ECO:0000313" key="3">
    <source>
        <dbReference type="EMBL" id="EMG50896.1"/>
    </source>
</evidence>
<gene>
    <name evidence="3" type="ORF">G210_0034</name>
</gene>
<keyword evidence="4" id="KW-1185">Reference proteome</keyword>
<proteinExistence type="predicted"/>
<accession>M3IW62</accession>
<name>M3IW62_CANMX</name>
<dbReference type="InterPro" id="IPR055555">
    <property type="entry name" value="PA-PLA1_DUF7131"/>
</dbReference>
<sequence length="658" mass="75269">MTSNHNHFTSPKIKWFYAVDVANSKPSYYNYTKTQEPQKFIPFSDYDSLTIENTYQKTPTSKVLVNEDKLFEADLASMEISPVYWEGPTYEIRRGLWYKDGVPLPTETGIEIEEGYEFVKPYLFNQVATIPPDVNEVTTENLASKNEEEEEETKPDEKERVDMYTLKSGQTILYFNDKDAVIIPSTYKTKFQLNVVRTLGSNSLLGVYRIRRGYDDHNKKANEKKQTEVDEQKQDEQETTTRDQLENEVKEENLEQDFDLDTSKEESNREIDHLVFCVHGIGQLMGSKNEAYTFSHSVNLLRKVMKKMFNDRKEYQDLVENNDDPLNNRIQVLPITWRHKISFNPKRTGNDGNEDRLPSLAQINVDGITFIREILGDVGCDILLYYEKEYLLQMLTAVTSELNRVYSLYKKINPNFSGKVHILGHSLGSALTFDILSGQSGTIKNGTVNLENQLVFDVENLFLLGSPVGIFKLIERKNIYARNMANPAQEPGTFVSPKCQNLYNIFHPCDPIAYRVEPLVNPKFGDFKAVNIPFAVKGGISSHLEKVAQIGDIISTKLWIGSRNMQKKDSSEDDNDDDGAKIFKKREIHGEQLKQLTSLNASGRIDYALPMGMFDISILSALASHLGYFEDENTVGFIIRQLLTKRDKPLEKTVASLY</sequence>
<dbReference type="PROSITE" id="PS51043">
    <property type="entry name" value="DDHD"/>
    <property type="match status" value="1"/>
</dbReference>
<feature type="region of interest" description="Disordered" evidence="1">
    <location>
        <begin position="217"/>
        <end position="265"/>
    </location>
</feature>
<organism evidence="3 4">
    <name type="scientific">Candida maltosa (strain Xu316)</name>
    <name type="common">Yeast</name>
    <dbReference type="NCBI Taxonomy" id="1245528"/>
    <lineage>
        <taxon>Eukaryota</taxon>
        <taxon>Fungi</taxon>
        <taxon>Dikarya</taxon>
        <taxon>Ascomycota</taxon>
        <taxon>Saccharomycotina</taxon>
        <taxon>Pichiomycetes</taxon>
        <taxon>Debaryomycetaceae</taxon>
        <taxon>Candida/Lodderomyces clade</taxon>
        <taxon>Candida</taxon>
    </lineage>
</organism>
<comment type="caution">
    <text evidence="3">The sequence shown here is derived from an EMBL/GenBank/DDBJ whole genome shotgun (WGS) entry which is preliminary data.</text>
</comment>
<dbReference type="HOGENOM" id="CLU_007365_0_0_1"/>
<dbReference type="SMART" id="SM01127">
    <property type="entry name" value="DDHD"/>
    <property type="match status" value="1"/>
</dbReference>
<evidence type="ECO:0000259" key="2">
    <source>
        <dbReference type="PROSITE" id="PS51043"/>
    </source>
</evidence>
<evidence type="ECO:0000256" key="1">
    <source>
        <dbReference type="SAM" id="MobiDB-lite"/>
    </source>
</evidence>
<feature type="region of interest" description="Disordered" evidence="1">
    <location>
        <begin position="139"/>
        <end position="160"/>
    </location>
</feature>
<dbReference type="InterPro" id="IPR057826">
    <property type="entry name" value="WWE_C20G8.02"/>
</dbReference>
<dbReference type="EMBL" id="AOGT01000090">
    <property type="protein sequence ID" value="EMG50896.1"/>
    <property type="molecule type" value="Genomic_DNA"/>
</dbReference>
<evidence type="ECO:0000313" key="4">
    <source>
        <dbReference type="Proteomes" id="UP000011777"/>
    </source>
</evidence>
<dbReference type="Proteomes" id="UP000011777">
    <property type="component" value="Unassembled WGS sequence"/>
</dbReference>
<dbReference type="GO" id="GO:0004620">
    <property type="term" value="F:phospholipase activity"/>
    <property type="evidence" value="ECO:0007669"/>
    <property type="project" value="TreeGrafter"/>
</dbReference>
<dbReference type="OrthoDB" id="69269at2759"/>
<feature type="domain" description="DDHD" evidence="2">
    <location>
        <begin position="454"/>
        <end position="644"/>
    </location>
</feature>
<dbReference type="STRING" id="1245528.M3IW62"/>
<feature type="compositionally biased region" description="Basic and acidic residues" evidence="1">
    <location>
        <begin position="217"/>
        <end position="253"/>
    </location>
</feature>
<dbReference type="GO" id="GO:0005737">
    <property type="term" value="C:cytoplasm"/>
    <property type="evidence" value="ECO:0007669"/>
    <property type="project" value="TreeGrafter"/>
</dbReference>
<dbReference type="GO" id="GO:0046872">
    <property type="term" value="F:metal ion binding"/>
    <property type="evidence" value="ECO:0007669"/>
    <property type="project" value="InterPro"/>
</dbReference>
<dbReference type="Pfam" id="PF23465">
    <property type="entry name" value="DUF7131"/>
    <property type="match status" value="1"/>
</dbReference>
<dbReference type="InterPro" id="IPR058055">
    <property type="entry name" value="PA-PLA1"/>
</dbReference>
<dbReference type="OMA" id="MPTCAET"/>
<protein>
    <recommendedName>
        <fullName evidence="2">DDHD domain-containing protein</fullName>
    </recommendedName>
</protein>
<dbReference type="Pfam" id="PF23463">
    <property type="entry name" value="WWE_2"/>
    <property type="match status" value="1"/>
</dbReference>
<dbReference type="AlphaFoldDB" id="M3IW62"/>
<dbReference type="PANTHER" id="PTHR23509">
    <property type="entry name" value="PA-PL1 PHOSPHOLIPASE FAMILY"/>
    <property type="match status" value="1"/>
</dbReference>
<dbReference type="InterPro" id="IPR029058">
    <property type="entry name" value="AB_hydrolase_fold"/>
</dbReference>
<dbReference type="PANTHER" id="PTHR23509:SF10">
    <property type="entry name" value="LD21067P"/>
    <property type="match status" value="1"/>
</dbReference>
<dbReference type="InterPro" id="IPR004177">
    <property type="entry name" value="DDHD_dom"/>
</dbReference>